<dbReference type="SMART" id="SM00248">
    <property type="entry name" value="ANK"/>
    <property type="match status" value="5"/>
</dbReference>
<dbReference type="PROSITE" id="PS50297">
    <property type="entry name" value="ANK_REP_REGION"/>
    <property type="match status" value="2"/>
</dbReference>
<evidence type="ECO:0000256" key="2">
    <source>
        <dbReference type="SAM" id="MobiDB-lite"/>
    </source>
</evidence>
<feature type="region of interest" description="Disordered" evidence="2">
    <location>
        <begin position="276"/>
        <end position="313"/>
    </location>
</feature>
<dbReference type="SUPFAM" id="SSF48403">
    <property type="entry name" value="Ankyrin repeat"/>
    <property type="match status" value="1"/>
</dbReference>
<feature type="repeat" description="ANK" evidence="1">
    <location>
        <begin position="215"/>
        <end position="247"/>
    </location>
</feature>
<organism>
    <name type="scientific">Branchiostoma floridae</name>
    <name type="common">Florida lancelet</name>
    <name type="synonym">Amphioxus</name>
    <dbReference type="NCBI Taxonomy" id="7739"/>
    <lineage>
        <taxon>Eukaryota</taxon>
        <taxon>Metazoa</taxon>
        <taxon>Chordata</taxon>
        <taxon>Cephalochordata</taxon>
        <taxon>Leptocardii</taxon>
        <taxon>Amphioxiformes</taxon>
        <taxon>Branchiostomatidae</taxon>
        <taxon>Branchiostoma</taxon>
    </lineage>
</organism>
<feature type="repeat" description="ANK" evidence="1">
    <location>
        <begin position="112"/>
        <end position="144"/>
    </location>
</feature>
<dbReference type="InterPro" id="IPR043504">
    <property type="entry name" value="Peptidase_S1_PA_chymotrypsin"/>
</dbReference>
<dbReference type="STRING" id="7739.C3Y9V9"/>
<dbReference type="Pfam" id="PF12796">
    <property type="entry name" value="Ank_2"/>
    <property type="match status" value="2"/>
</dbReference>
<gene>
    <name evidence="3" type="ORF">BRAFLDRAFT_91627</name>
</gene>
<dbReference type="InParanoid" id="C3Y9V9"/>
<reference evidence="3" key="1">
    <citation type="journal article" date="2008" name="Nature">
        <title>The amphioxus genome and the evolution of the chordate karyotype.</title>
        <authorList>
            <consortium name="US DOE Joint Genome Institute (JGI-PGF)"/>
            <person name="Putnam N.H."/>
            <person name="Butts T."/>
            <person name="Ferrier D.E.K."/>
            <person name="Furlong R.F."/>
            <person name="Hellsten U."/>
            <person name="Kawashima T."/>
            <person name="Robinson-Rechavi M."/>
            <person name="Shoguchi E."/>
            <person name="Terry A."/>
            <person name="Yu J.-K."/>
            <person name="Benito-Gutierrez E.L."/>
            <person name="Dubchak I."/>
            <person name="Garcia-Fernandez J."/>
            <person name="Gibson-Brown J.J."/>
            <person name="Grigoriev I.V."/>
            <person name="Horton A.C."/>
            <person name="de Jong P.J."/>
            <person name="Jurka J."/>
            <person name="Kapitonov V.V."/>
            <person name="Kohara Y."/>
            <person name="Kuroki Y."/>
            <person name="Lindquist E."/>
            <person name="Lucas S."/>
            <person name="Osoegawa K."/>
            <person name="Pennacchio L.A."/>
            <person name="Salamov A.A."/>
            <person name="Satou Y."/>
            <person name="Sauka-Spengler T."/>
            <person name="Schmutz J."/>
            <person name="Shin-I T."/>
            <person name="Toyoda A."/>
            <person name="Bronner-Fraser M."/>
            <person name="Fujiyama A."/>
            <person name="Holland L.Z."/>
            <person name="Holland P.W.H."/>
            <person name="Satoh N."/>
            <person name="Rokhsar D.S."/>
        </authorList>
    </citation>
    <scope>NUCLEOTIDE SEQUENCE [LARGE SCALE GENOMIC DNA]</scope>
    <source>
        <strain evidence="3">S238N-H82</strain>
        <tissue evidence="3">Testes</tissue>
    </source>
</reference>
<dbReference type="PROSITE" id="PS50088">
    <property type="entry name" value="ANK_REPEAT"/>
    <property type="match status" value="2"/>
</dbReference>
<dbReference type="InterPro" id="IPR036770">
    <property type="entry name" value="Ankyrin_rpt-contain_sf"/>
</dbReference>
<dbReference type="AlphaFoldDB" id="C3Y9V9"/>
<dbReference type="Gene3D" id="1.25.40.20">
    <property type="entry name" value="Ankyrin repeat-containing domain"/>
    <property type="match status" value="1"/>
</dbReference>
<dbReference type="PANTHER" id="PTHR14389">
    <property type="entry name" value="SI:CH1073-475A24.1"/>
    <property type="match status" value="1"/>
</dbReference>
<evidence type="ECO:0000313" key="3">
    <source>
        <dbReference type="EMBL" id="EEN62868.1"/>
    </source>
</evidence>
<dbReference type="SUPFAM" id="SSF50494">
    <property type="entry name" value="Trypsin-like serine proteases"/>
    <property type="match status" value="1"/>
</dbReference>
<evidence type="ECO:0000256" key="1">
    <source>
        <dbReference type="PROSITE-ProRule" id="PRU00023"/>
    </source>
</evidence>
<dbReference type="eggNOG" id="KOG0504">
    <property type="taxonomic scope" value="Eukaryota"/>
</dbReference>
<dbReference type="PANTHER" id="PTHR14389:SF3">
    <property type="entry name" value="PROTEIN FAM111A-LIKE"/>
    <property type="match status" value="1"/>
</dbReference>
<proteinExistence type="predicted"/>
<sequence length="619" mass="69090">MSEKVDEKSSDLEKLSLVELCNDVRSAIDKGDIECLKKVSALNKDNVNEHFDHEHEGTCMRTTPLMYTCLQYRLSHLQKFVEILKYLISVGADVNLAAYDTTSNDSDDPAFNRTTPLIRAITWDDVELVRVLLSCGADVNAWDDGDGFPLMEALWHAPDSVNHVKISELLFLKGVDVDTITNNMTLLQFSIDNRKSFACQMLAKAGADLSVCGEDGVTPLHSAAQWRNVSVIRTFVQAGADINATTGLGQTPLDVYHTAVEETHSNYNSEVLSLLQDKTEDETRPRTKRIKSEQNQTNDESARSASAKGTIRSLSERLPTELTRLQQLATQLLGPQFNLVPNSEDDEQERIARIQSLIRAEHFSSKVNYSLDSAADDLIHERKRSVCKVEWPGGSGSGFLIGRKKMLTNNHIYEMMEEASKQPDERSADSRNYRAVFVLSEHQSVVCHIAPKQPLSRDRDLDYAILELVPQEGDNSISDIIPLGQFVSDNIEKDGMVVVVGHPGGGRKKIDFCPISGLDEKYIIHVLFGNPNVPRENAHRAMYHTGVMFHGSSGSAGFDRNGNLVLMHTRGFYPIENQTSLIEEGVRLSSIREHARQNLTPEVFNEIFPQREGGFSFGQ</sequence>
<name>C3Y9V9_BRAFL</name>
<dbReference type="InterPro" id="IPR002110">
    <property type="entry name" value="Ankyrin_rpt"/>
</dbReference>
<keyword evidence="1" id="KW-0040">ANK repeat</keyword>
<protein>
    <submittedName>
        <fullName evidence="3">Uncharacterized protein</fullName>
    </submittedName>
</protein>
<accession>C3Y9V9</accession>
<dbReference type="Gene3D" id="2.40.10.10">
    <property type="entry name" value="Trypsin-like serine proteases"/>
    <property type="match status" value="2"/>
</dbReference>
<dbReference type="InterPro" id="IPR009003">
    <property type="entry name" value="Peptidase_S1_PA"/>
</dbReference>
<dbReference type="EMBL" id="GG666493">
    <property type="protein sequence ID" value="EEN62868.1"/>
    <property type="molecule type" value="Genomic_DNA"/>
</dbReference>
<dbReference type="Pfam" id="PF13365">
    <property type="entry name" value="Trypsin_2"/>
    <property type="match status" value="1"/>
</dbReference>